<evidence type="ECO:0000313" key="1">
    <source>
        <dbReference type="EMBL" id="GAB58434.1"/>
    </source>
</evidence>
<accession>I1DWK6</accession>
<dbReference type="RefSeq" id="WP_008220108.1">
    <property type="nucleotide sequence ID" value="NZ_BAFK01000006.1"/>
</dbReference>
<dbReference type="OrthoDB" id="5329963at2"/>
<protein>
    <submittedName>
        <fullName evidence="1">Uncharacterized protein</fullName>
    </submittedName>
</protein>
<name>I1DWK6_9GAMM</name>
<proteinExistence type="predicted"/>
<dbReference type="InterPro" id="IPR029063">
    <property type="entry name" value="SAM-dependent_MTases_sf"/>
</dbReference>
<comment type="caution">
    <text evidence="1">The sequence shown here is derived from an EMBL/GenBank/DDBJ whole genome shotgun (WGS) entry which is preliminary data.</text>
</comment>
<dbReference type="STRING" id="562729.RNAN_1406"/>
<sequence length="349" mass="38533">MESQQFIAKLQQLPISPIPYVNLEQCNKLNIVIVGTPELVVACTSELEQQQANVLMTLVHNNSSDTLALEATLAGISIHDLDILVLASSHNLLLIEALARFRAKLALYQAKDARSDHANIALLADDISKRVMQQQFDMLQQNFYFDGFSVEAGEQYTHPVVHAMPGEKILCIGPYLGNPFKFFAKTSAGDFTAHTLEANPYTYAELCSNLVSWGLHKQVRPVCAGAWSSTGMVAFASEGHTGGGNVLELTADKTVKPGDIDMAIFTYAVDDYVAETGFIPTLIESGRIGIATEVIKGARQTIIEYKPKLILLDYPDSDSVRLINAWVPEYKIYYSECGRQRYGVFFLTL</sequence>
<keyword evidence="2" id="KW-1185">Reference proteome</keyword>
<reference evidence="1 2" key="1">
    <citation type="journal article" date="2012" name="J. Bacteriol.">
        <title>Genome Sequence of the Protease-Producing Bacterium Rheinheimera nanhaiensis E407-8T, Isolated from Deep-Sea Sediment of the South China Sea.</title>
        <authorList>
            <person name="Zhang X.-Y."/>
            <person name="Zhang Y.-J."/>
            <person name="Qin Q.-L."/>
            <person name="Xie B.-B."/>
            <person name="Chen X.-L."/>
            <person name="Zhou B.-C."/>
            <person name="Zhang Y.-Z."/>
        </authorList>
    </citation>
    <scope>NUCLEOTIDE SEQUENCE [LARGE SCALE GENOMIC DNA]</scope>
    <source>
        <strain evidence="1 2">E407-8</strain>
    </source>
</reference>
<gene>
    <name evidence="1" type="ORF">RNAN_1406</name>
</gene>
<dbReference type="AlphaFoldDB" id="I1DWK6"/>
<dbReference type="SUPFAM" id="SSF53335">
    <property type="entry name" value="S-adenosyl-L-methionine-dependent methyltransferases"/>
    <property type="match status" value="1"/>
</dbReference>
<organism evidence="1 2">
    <name type="scientific">Rheinheimera nanhaiensis E407-8</name>
    <dbReference type="NCBI Taxonomy" id="562729"/>
    <lineage>
        <taxon>Bacteria</taxon>
        <taxon>Pseudomonadati</taxon>
        <taxon>Pseudomonadota</taxon>
        <taxon>Gammaproteobacteria</taxon>
        <taxon>Chromatiales</taxon>
        <taxon>Chromatiaceae</taxon>
        <taxon>Rheinheimera</taxon>
    </lineage>
</organism>
<dbReference type="Gene3D" id="3.40.50.150">
    <property type="entry name" value="Vaccinia Virus protein VP39"/>
    <property type="match status" value="1"/>
</dbReference>
<dbReference type="EMBL" id="BAFK01000006">
    <property type="protein sequence ID" value="GAB58434.1"/>
    <property type="molecule type" value="Genomic_DNA"/>
</dbReference>
<dbReference type="Proteomes" id="UP000004374">
    <property type="component" value="Unassembled WGS sequence"/>
</dbReference>
<evidence type="ECO:0000313" key="2">
    <source>
        <dbReference type="Proteomes" id="UP000004374"/>
    </source>
</evidence>